<dbReference type="InterPro" id="IPR050985">
    <property type="entry name" value="Alpha-glycosidase_related"/>
</dbReference>
<dbReference type="Pfam" id="PF02065">
    <property type="entry name" value="Melibiase"/>
    <property type="match status" value="1"/>
</dbReference>
<keyword evidence="4" id="KW-1185">Reference proteome</keyword>
<organism evidence="3 4">
    <name type="scientific">Cohnella yongneupensis</name>
    <dbReference type="NCBI Taxonomy" id="425006"/>
    <lineage>
        <taxon>Bacteria</taxon>
        <taxon>Bacillati</taxon>
        <taxon>Bacillota</taxon>
        <taxon>Bacilli</taxon>
        <taxon>Bacillales</taxon>
        <taxon>Paenibacillaceae</taxon>
        <taxon>Cohnella</taxon>
    </lineage>
</organism>
<proteinExistence type="predicted"/>
<dbReference type="PANTHER" id="PTHR43053:SF3">
    <property type="entry name" value="ALPHA-GALACTOSIDASE C-RELATED"/>
    <property type="match status" value="1"/>
</dbReference>
<comment type="caution">
    <text evidence="3">The sequence shown here is derived from an EMBL/GenBank/DDBJ whole genome shotgun (WGS) entry which is preliminary data.</text>
</comment>
<dbReference type="InterPro" id="IPR002252">
    <property type="entry name" value="Glyco_hydro_36"/>
</dbReference>
<dbReference type="GO" id="GO:0016798">
    <property type="term" value="F:hydrolase activity, acting on glycosyl bonds"/>
    <property type="evidence" value="ECO:0007669"/>
    <property type="project" value="UniProtKB-KW"/>
</dbReference>
<evidence type="ECO:0000313" key="3">
    <source>
        <dbReference type="EMBL" id="MFC5529746.1"/>
    </source>
</evidence>
<reference evidence="4" key="1">
    <citation type="journal article" date="2019" name="Int. J. Syst. Evol. Microbiol.">
        <title>The Global Catalogue of Microorganisms (GCM) 10K type strain sequencing project: providing services to taxonomists for standard genome sequencing and annotation.</title>
        <authorList>
            <consortium name="The Broad Institute Genomics Platform"/>
            <consortium name="The Broad Institute Genome Sequencing Center for Infectious Disease"/>
            <person name="Wu L."/>
            <person name="Ma J."/>
        </authorList>
    </citation>
    <scope>NUCLEOTIDE SEQUENCE [LARGE SCALE GENOMIC DNA]</scope>
    <source>
        <strain evidence="4">CGMCC 1.18578</strain>
    </source>
</reference>
<dbReference type="EMBL" id="JBHSNC010000027">
    <property type="protein sequence ID" value="MFC5529746.1"/>
    <property type="molecule type" value="Genomic_DNA"/>
</dbReference>
<dbReference type="InterPro" id="IPR013785">
    <property type="entry name" value="Aldolase_TIM"/>
</dbReference>
<dbReference type="EC" id="3.2.1.-" evidence="3"/>
<evidence type="ECO:0000256" key="2">
    <source>
        <dbReference type="ARBA" id="ARBA00023295"/>
    </source>
</evidence>
<dbReference type="RefSeq" id="WP_378111653.1">
    <property type="nucleotide sequence ID" value="NZ_JBHSNC010000027.1"/>
</dbReference>
<dbReference type="Proteomes" id="UP001596108">
    <property type="component" value="Unassembled WGS sequence"/>
</dbReference>
<dbReference type="PANTHER" id="PTHR43053">
    <property type="entry name" value="GLYCOSIDASE FAMILY 31"/>
    <property type="match status" value="1"/>
</dbReference>
<dbReference type="CDD" id="cd14791">
    <property type="entry name" value="GH36"/>
    <property type="match status" value="1"/>
</dbReference>
<gene>
    <name evidence="3" type="ORF">ACFPQ4_09845</name>
</gene>
<protein>
    <submittedName>
        <fullName evidence="3">Glycoside hydrolase family 36 protein</fullName>
        <ecNumber evidence="3">3.2.1.-</ecNumber>
    </submittedName>
</protein>
<dbReference type="Gene3D" id="3.20.20.70">
    <property type="entry name" value="Aldolase class I"/>
    <property type="match status" value="1"/>
</dbReference>
<keyword evidence="1 3" id="KW-0378">Hydrolase</keyword>
<evidence type="ECO:0000313" key="4">
    <source>
        <dbReference type="Proteomes" id="UP001596108"/>
    </source>
</evidence>
<sequence>MRSIKTKCHEIRLEGESEAFKIAFEHSEAEEGIDIVRLTMTADRPAVPPVMKLSWTMPIVDIHAFWYPGVDRNKALHVDWGSGYRTNATSNAPIGCFYNPRGRNRLTFAFSDALNPIGINAGVHEEDATLRCSLTLFDEQAPRRTTYEAELRIDRRDIPYYESVDQVRSWWERMPAYAPMPVPDAAKRPMYSTWYSFHQDLTDAGVEAQCKLAQEAGYGAVIVDDGWQTSNNERGYAYCGDWEVCNEKIADMRKHVDRIHDLGMKYLLWYSVPFVGLKSNAWTRFADKLLYRFDELGAGVLDPRFPEVREYLIGLYEKAVTEWGVDGFKLDFVDSFTVPAGTSIAYGDGRDYDSVPKAVDRLMTDISLRLSADRPEMMIEFRQTYIGPLMRKYGNLFRAGDCPNDYIQNRVKTLDVRLLAGNTAVHSDMIMWHPSETATSAALQIINVLFSVPQISVRFDRIPPEHDEMLRFWLSFWAEHRRTLLDGTLKPYSPDQLYPLVTAETEEEKIAVVYGGGRIVDEAACGGTVQSRLILVNATGEDRLIVDMPRGDERGWRITVKSCMGAVCGEPRAEKAQGLIAVPVPPSGMAIMERIN</sequence>
<dbReference type="SUPFAM" id="SSF51445">
    <property type="entry name" value="(Trans)glycosidases"/>
    <property type="match status" value="1"/>
</dbReference>
<accession>A0ABW0QXM1</accession>
<evidence type="ECO:0000256" key="1">
    <source>
        <dbReference type="ARBA" id="ARBA00022801"/>
    </source>
</evidence>
<keyword evidence="2 3" id="KW-0326">Glycosidase</keyword>
<dbReference type="InterPro" id="IPR017853">
    <property type="entry name" value="GH"/>
</dbReference>
<name>A0ABW0QXM1_9BACL</name>